<dbReference type="AlphaFoldDB" id="G5HQT3"/>
<reference evidence="2 3" key="1">
    <citation type="submission" date="2011-08" db="EMBL/GenBank/DDBJ databases">
        <title>The Genome Sequence of Clostridium citroniae WAL-17108.</title>
        <authorList>
            <consortium name="The Broad Institute Genome Sequencing Platform"/>
            <person name="Earl A."/>
            <person name="Ward D."/>
            <person name="Feldgarden M."/>
            <person name="Gevers D."/>
            <person name="Finegold S.M."/>
            <person name="Summanen P.H."/>
            <person name="Molitoris D.R."/>
            <person name="Vaisanen M.L."/>
            <person name="Daigneault M."/>
            <person name="Allen-Vercoe E."/>
            <person name="Young S.K."/>
            <person name="Zeng Q."/>
            <person name="Gargeya S."/>
            <person name="Fitzgerald M."/>
            <person name="Haas B."/>
            <person name="Abouelleil A."/>
            <person name="Alvarado L."/>
            <person name="Arachchi H.M."/>
            <person name="Berlin A."/>
            <person name="Brown A."/>
            <person name="Chapman S.B."/>
            <person name="Chen Z."/>
            <person name="Dunbar C."/>
            <person name="Freedman E."/>
            <person name="Gearin G."/>
            <person name="Gellesch M."/>
            <person name="Goldberg J."/>
            <person name="Griggs A."/>
            <person name="Gujja S."/>
            <person name="Heiman D."/>
            <person name="Howarth C."/>
            <person name="Larson L."/>
            <person name="Lui A."/>
            <person name="MacDonald P.J.P."/>
            <person name="Montmayeur A."/>
            <person name="Murphy C."/>
            <person name="Neiman D."/>
            <person name="Pearson M."/>
            <person name="Priest M."/>
            <person name="Roberts A."/>
            <person name="Saif S."/>
            <person name="Shea T."/>
            <person name="Shenoy N."/>
            <person name="Sisk P."/>
            <person name="Stolte C."/>
            <person name="Sykes S."/>
            <person name="Wortman J."/>
            <person name="Nusbaum C."/>
            <person name="Birren B."/>
        </authorList>
    </citation>
    <scope>NUCLEOTIDE SEQUENCE [LARGE SCALE GENOMIC DNA]</scope>
    <source>
        <strain evidence="2 3">WAL-17108</strain>
    </source>
</reference>
<gene>
    <name evidence="2" type="ORF">HMPREF9469_04945</name>
</gene>
<dbReference type="PROSITE" id="PS50931">
    <property type="entry name" value="HTH_LYSR"/>
    <property type="match status" value="1"/>
</dbReference>
<dbReference type="Pfam" id="PF00126">
    <property type="entry name" value="HTH_1"/>
    <property type="match status" value="1"/>
</dbReference>
<dbReference type="RefSeq" id="WP_007868483.1">
    <property type="nucleotide sequence ID" value="NZ_JH376429.1"/>
</dbReference>
<dbReference type="InterPro" id="IPR000847">
    <property type="entry name" value="LysR_HTH_N"/>
</dbReference>
<dbReference type="Proteomes" id="UP000003763">
    <property type="component" value="Unassembled WGS sequence"/>
</dbReference>
<accession>G5HQT3</accession>
<dbReference type="HOGENOM" id="CLU_3402865_0_0_9"/>
<evidence type="ECO:0000313" key="2">
    <source>
        <dbReference type="EMBL" id="EHE96071.1"/>
    </source>
</evidence>
<dbReference type="InterPro" id="IPR036388">
    <property type="entry name" value="WH-like_DNA-bd_sf"/>
</dbReference>
<dbReference type="Gene3D" id="1.10.10.10">
    <property type="entry name" value="Winged helix-like DNA-binding domain superfamily/Winged helix DNA-binding domain"/>
    <property type="match status" value="1"/>
</dbReference>
<protein>
    <recommendedName>
        <fullName evidence="1">HTH lysR-type domain-containing protein</fullName>
    </recommendedName>
</protein>
<feature type="domain" description="HTH lysR-type" evidence="1">
    <location>
        <begin position="1"/>
        <end position="30"/>
    </location>
</feature>
<comment type="caution">
    <text evidence="2">The sequence shown here is derived from an EMBL/GenBank/DDBJ whole genome shotgun (WGS) entry which is preliminary data.</text>
</comment>
<evidence type="ECO:0000259" key="1">
    <source>
        <dbReference type="PROSITE" id="PS50931"/>
    </source>
</evidence>
<organism evidence="2 3">
    <name type="scientific">[Clostridium] citroniae WAL-17108</name>
    <dbReference type="NCBI Taxonomy" id="742733"/>
    <lineage>
        <taxon>Bacteria</taxon>
        <taxon>Bacillati</taxon>
        <taxon>Bacillota</taxon>
        <taxon>Clostridia</taxon>
        <taxon>Lachnospirales</taxon>
        <taxon>Lachnospiraceae</taxon>
        <taxon>Enterocloster</taxon>
    </lineage>
</organism>
<evidence type="ECO:0000313" key="3">
    <source>
        <dbReference type="Proteomes" id="UP000003763"/>
    </source>
</evidence>
<name>G5HQT3_9FIRM</name>
<dbReference type="GO" id="GO:0003700">
    <property type="term" value="F:DNA-binding transcription factor activity"/>
    <property type="evidence" value="ECO:0007669"/>
    <property type="project" value="InterPro"/>
</dbReference>
<proteinExistence type="predicted"/>
<sequence>MTLQQMKCFVAVADSGSISEAAKRLFAASH</sequence>
<dbReference type="EMBL" id="ADLJ01000046">
    <property type="protein sequence ID" value="EHE96071.1"/>
    <property type="molecule type" value="Genomic_DNA"/>
</dbReference>